<dbReference type="SMART" id="SM00589">
    <property type="entry name" value="PRY"/>
    <property type="match status" value="1"/>
</dbReference>
<protein>
    <submittedName>
        <fullName evidence="4">Si:ch211-14a17.10</fullName>
    </submittedName>
</protein>
<keyword evidence="1" id="KW-0175">Coiled coil</keyword>
<dbReference type="SUPFAM" id="SSF49899">
    <property type="entry name" value="Concanavalin A-like lectins/glucanases"/>
    <property type="match status" value="1"/>
</dbReference>
<accession>A0A8C1IGV3</accession>
<dbReference type="InterPro" id="IPR001870">
    <property type="entry name" value="B30.2/SPRY"/>
</dbReference>
<dbReference type="Gene3D" id="1.10.287.1490">
    <property type="match status" value="1"/>
</dbReference>
<keyword evidence="5" id="KW-1185">Reference proteome</keyword>
<evidence type="ECO:0000313" key="4">
    <source>
        <dbReference type="Ensembl" id="ENSCCRP00010017204.1"/>
    </source>
</evidence>
<evidence type="ECO:0000256" key="2">
    <source>
        <dbReference type="SAM" id="MobiDB-lite"/>
    </source>
</evidence>
<name>A0A8C1IGV3_CYPCA</name>
<dbReference type="Ensembl" id="ENSCCRT00010018761.1">
    <property type="protein sequence ID" value="ENSCCRP00010017204.1"/>
    <property type="gene ID" value="ENSCCRG00010007356.1"/>
</dbReference>
<feature type="region of interest" description="Disordered" evidence="2">
    <location>
        <begin position="1105"/>
        <end position="1131"/>
    </location>
</feature>
<dbReference type="InterPro" id="IPR006574">
    <property type="entry name" value="PRY"/>
</dbReference>
<dbReference type="PROSITE" id="PS50188">
    <property type="entry name" value="B302_SPRY"/>
    <property type="match status" value="1"/>
</dbReference>
<sequence>MSSSVTVRLRSHTVMKWIENLQICSFFVSIYLLTQAECGPVDAALARSDEKDAPIMAQRDFTRERRAIEVCLGLRKDLDEMKIKCRDTYKVAKNNIDGLKSELNGLFKKVSTSPAKDVLNILQKIIDLQELDAMISTERDPTSIETLDKRRKDAERDLAGMKTQFLGSVESFKRAVSKRSTETFKSDKATSTPLNELKNYLENQLKQPGEKGGIADQVLQIVILQIKAMELKMSISGKLKTQAQMDVIISKLEYKNGLLSDLKEEREMRKENREKIDKLLTALEKEILDLNNELSALKLTSVQLDEQTKEFDGKRIEIMDKTAKFKGKDEIISRILKLQFEFMEALIMAQGQMKADELKINELQKELGKEQDRALYLDADNKSLRKKLFAQAEQCQDLMDMYTNAEAELNNQVNNVLDKTSKAALQITLLGFEINQIMKQIKASSSNDVLKRIRDEKLKELTVKKEELQKSDPSSEKILKVISQMEEIWKLQSEDPDNLNKISNLQKDLLNLISKLDDKMASKPMLKIIALQSDVTWIKEMLKTVTAQAEIQKAELQKALDDVKRLLNEKNKELAAGTGDGTQIQKDIAALKKEVLTLQNQKDTIEKNTMQKIKDLQDKLKQSNGALDDANKQLKEKNATLSKQITNINNLLDEVRTLKQQVQGKESQVNARIADLERSLTMKKEENAKILAENEKLRKDCVGTAECPEFQKKYNEMQAEYNDTISKLNNDILKKAYIIKILMDEVQYLDQQTAQGSPELRLELEAKKQELKEAKQKLDAEGPISSKTLEVLELLTNIGKLQENPTEDNSEKIRKLEAQLNGLLAELQNSGEKGLGLALKIMSIKESMSKLKQAQAQMQENYAKEINGLKNQIENKEKEILLLRGNCELSDKLKDRIQNLEKELEESKQNFKKLQQESNDKIASLQKQIKSKDQQLANTEDQLEKINAKNAALIKQLNNLNDDLKNLKEEKNKALLNAKEEIDGLKEKLQKQEKALTEKDLYLKEKNEVIAALEKQQESTKGELEQVKNKNKELETELKTKDQQLVKTEAKIKEINAENQDLVDKQKNLEKELQKITGEKNVLQKEISGLEKTLEAKKQELAKKDQQLQEKDKEVSTLQKENADTKAELKEEKKKINDVNNENEKLKQNLQETNKKVEELKEIISETNKPPTSDWPRFDANTAHRRLVLSQNEKEVHTSLFPKPVPDNPERYDTAIAALGKEGFDSGKHYWEIGVTGSNCYVVGAAKESAQRKGILKYGPSAGYWVIQRNRDTKLFANADRRINLNVQAPSVIGILLDFKNNKVNFYNADTKLEIFSFTGSELQGKIYPYVETCSDTTLNEPPLILKKPTSTDWLKQ</sequence>
<dbReference type="Pfam" id="PF13765">
    <property type="entry name" value="PRY"/>
    <property type="match status" value="1"/>
</dbReference>
<dbReference type="PRINTS" id="PR01407">
    <property type="entry name" value="BUTYPHLNCDUF"/>
</dbReference>
<reference evidence="4" key="2">
    <citation type="submission" date="2025-09" db="UniProtKB">
        <authorList>
            <consortium name="Ensembl"/>
        </authorList>
    </citation>
    <scope>IDENTIFICATION</scope>
</reference>
<feature type="coiled-coil region" evidence="1">
    <location>
        <begin position="542"/>
        <end position="700"/>
    </location>
</feature>
<feature type="domain" description="B30.2/SPRY" evidence="3">
    <location>
        <begin position="1155"/>
        <end position="1351"/>
    </location>
</feature>
<dbReference type="PANTHER" id="PTHR24103">
    <property type="entry name" value="E3 UBIQUITIN-PROTEIN LIGASE TRIM"/>
    <property type="match status" value="1"/>
</dbReference>
<evidence type="ECO:0000313" key="5">
    <source>
        <dbReference type="Proteomes" id="UP000694427"/>
    </source>
</evidence>
<proteinExistence type="predicted"/>
<evidence type="ECO:0000259" key="3">
    <source>
        <dbReference type="PROSITE" id="PS50188"/>
    </source>
</evidence>
<reference evidence="4" key="1">
    <citation type="submission" date="2025-08" db="UniProtKB">
        <authorList>
            <consortium name="Ensembl"/>
        </authorList>
    </citation>
    <scope>IDENTIFICATION</scope>
</reference>
<dbReference type="Pfam" id="PF00622">
    <property type="entry name" value="SPRY"/>
    <property type="match status" value="1"/>
</dbReference>
<dbReference type="Gene3D" id="2.60.120.920">
    <property type="match status" value="1"/>
</dbReference>
<feature type="coiled-coil region" evidence="1">
    <location>
        <begin position="346"/>
        <end position="415"/>
    </location>
</feature>
<dbReference type="InterPro" id="IPR013320">
    <property type="entry name" value="ConA-like_dom_sf"/>
</dbReference>
<dbReference type="SMART" id="SM00449">
    <property type="entry name" value="SPRY"/>
    <property type="match status" value="1"/>
</dbReference>
<feature type="coiled-coil region" evidence="1">
    <location>
        <begin position="262"/>
        <end position="307"/>
    </location>
</feature>
<dbReference type="InterPro" id="IPR050143">
    <property type="entry name" value="TRIM/RBCC"/>
</dbReference>
<dbReference type="InterPro" id="IPR043136">
    <property type="entry name" value="B30.2/SPRY_sf"/>
</dbReference>
<dbReference type="Proteomes" id="UP000694427">
    <property type="component" value="Unplaced"/>
</dbReference>
<organism evidence="4 5">
    <name type="scientific">Cyprinus carpio</name>
    <name type="common">Common carp</name>
    <dbReference type="NCBI Taxonomy" id="7962"/>
    <lineage>
        <taxon>Eukaryota</taxon>
        <taxon>Metazoa</taxon>
        <taxon>Chordata</taxon>
        <taxon>Craniata</taxon>
        <taxon>Vertebrata</taxon>
        <taxon>Euteleostomi</taxon>
        <taxon>Actinopterygii</taxon>
        <taxon>Neopterygii</taxon>
        <taxon>Teleostei</taxon>
        <taxon>Ostariophysi</taxon>
        <taxon>Cypriniformes</taxon>
        <taxon>Cyprinidae</taxon>
        <taxon>Cyprininae</taxon>
        <taxon>Cyprinus</taxon>
    </lineage>
</organism>
<evidence type="ECO:0000256" key="1">
    <source>
        <dbReference type="SAM" id="Coils"/>
    </source>
</evidence>
<dbReference type="InterPro" id="IPR003877">
    <property type="entry name" value="SPRY_dom"/>
</dbReference>
<dbReference type="InterPro" id="IPR003879">
    <property type="entry name" value="Butyrophylin_SPRY"/>
</dbReference>